<dbReference type="PROSITE" id="PS50887">
    <property type="entry name" value="GGDEF"/>
    <property type="match status" value="1"/>
</dbReference>
<evidence type="ECO:0000256" key="1">
    <source>
        <dbReference type="ARBA" id="ARBA00012528"/>
    </source>
</evidence>
<dbReference type="NCBIfam" id="TIGR00254">
    <property type="entry name" value="GGDEF"/>
    <property type="match status" value="1"/>
</dbReference>
<accession>A0ABX6V800</accession>
<dbReference type="InterPro" id="IPR000160">
    <property type="entry name" value="GGDEF_dom"/>
</dbReference>
<evidence type="ECO:0000259" key="4">
    <source>
        <dbReference type="PROSITE" id="PS50887"/>
    </source>
</evidence>
<dbReference type="PANTHER" id="PTHR45138:SF9">
    <property type="entry name" value="DIGUANYLATE CYCLASE DGCM-RELATED"/>
    <property type="match status" value="1"/>
</dbReference>
<evidence type="ECO:0000256" key="2">
    <source>
        <dbReference type="ARBA" id="ARBA00034247"/>
    </source>
</evidence>
<dbReference type="Pfam" id="PF00990">
    <property type="entry name" value="GGDEF"/>
    <property type="match status" value="1"/>
</dbReference>
<feature type="domain" description="GGDEF" evidence="4">
    <location>
        <begin position="209"/>
        <end position="343"/>
    </location>
</feature>
<gene>
    <name evidence="5" type="ORF">FM038_011290</name>
</gene>
<evidence type="ECO:0000313" key="5">
    <source>
        <dbReference type="EMBL" id="QPG57970.1"/>
    </source>
</evidence>
<dbReference type="CDD" id="cd01949">
    <property type="entry name" value="GGDEF"/>
    <property type="match status" value="1"/>
</dbReference>
<protein>
    <recommendedName>
        <fullName evidence="1">diguanylate cyclase</fullName>
        <ecNumber evidence="1">2.7.7.65</ecNumber>
    </recommendedName>
</protein>
<proteinExistence type="predicted"/>
<sequence length="343" mass="38376">MNLAKHLSDTELSAKILRHAVPKMSELNIPVTPTNYAVWYEYYLGINLDLKRAIDGLITNAVSFSAEINDGLYKNYIQEKSPEVIENVQIETQIIINNLLAKVGKMTEGTVNLSETLSEFNTELKLQPDVDVLTRLVDSLVDSMEEVTQSNKEMEGSLNSMRDEVSTLKKEMENLNLVAMTDQLTSLNNRRCFEDEVLKHLHQHIQNGSPSSMLLIDIDHFKQFNDNHGHLVGDKVLAYVAMALKQTVKGSDFVARYGGEEFVILLPNTNNSQAMIVAEQVRKTISERNLTIGKGKKLSLGSITVSVGVSTLNISDDRESYFVRADEALYRAKSSGRNCICSE</sequence>
<feature type="coiled-coil region" evidence="3">
    <location>
        <begin position="144"/>
        <end position="178"/>
    </location>
</feature>
<dbReference type="PANTHER" id="PTHR45138">
    <property type="entry name" value="REGULATORY COMPONENTS OF SENSORY TRANSDUCTION SYSTEM"/>
    <property type="match status" value="1"/>
</dbReference>
<name>A0ABX6V800_9GAMM</name>
<reference evidence="5" key="1">
    <citation type="submission" date="2021-07" db="EMBL/GenBank/DDBJ databases">
        <title>Shewanella sp. YLB-07 whole genome sequence.</title>
        <authorList>
            <person name="Yu L."/>
        </authorList>
    </citation>
    <scope>NUCLEOTIDE SEQUENCE</scope>
    <source>
        <strain evidence="5">YLB-08</strain>
    </source>
</reference>
<evidence type="ECO:0000313" key="6">
    <source>
        <dbReference type="Proteomes" id="UP000316416"/>
    </source>
</evidence>
<keyword evidence="3" id="KW-0175">Coiled coil</keyword>
<dbReference type="InterPro" id="IPR043128">
    <property type="entry name" value="Rev_trsase/Diguanyl_cyclase"/>
</dbReference>
<dbReference type="InterPro" id="IPR050469">
    <property type="entry name" value="Diguanylate_Cyclase"/>
</dbReference>
<dbReference type="SMART" id="SM00267">
    <property type="entry name" value="GGDEF"/>
    <property type="match status" value="1"/>
</dbReference>
<dbReference type="Gene3D" id="3.30.70.270">
    <property type="match status" value="1"/>
</dbReference>
<dbReference type="RefSeq" id="WP_142871189.1">
    <property type="nucleotide sequence ID" value="NZ_CP045503.2"/>
</dbReference>
<comment type="catalytic activity">
    <reaction evidence="2">
        <text>2 GTP = 3',3'-c-di-GMP + 2 diphosphate</text>
        <dbReference type="Rhea" id="RHEA:24898"/>
        <dbReference type="ChEBI" id="CHEBI:33019"/>
        <dbReference type="ChEBI" id="CHEBI:37565"/>
        <dbReference type="ChEBI" id="CHEBI:58805"/>
        <dbReference type="EC" id="2.7.7.65"/>
    </reaction>
</comment>
<dbReference type="SUPFAM" id="SSF55073">
    <property type="entry name" value="Nucleotide cyclase"/>
    <property type="match status" value="1"/>
</dbReference>
<dbReference type="Proteomes" id="UP000316416">
    <property type="component" value="Chromosome"/>
</dbReference>
<evidence type="ECO:0000256" key="3">
    <source>
        <dbReference type="SAM" id="Coils"/>
    </source>
</evidence>
<dbReference type="EMBL" id="CP045503">
    <property type="protein sequence ID" value="QPG57970.1"/>
    <property type="molecule type" value="Genomic_DNA"/>
</dbReference>
<keyword evidence="6" id="KW-1185">Reference proteome</keyword>
<dbReference type="EC" id="2.7.7.65" evidence="1"/>
<dbReference type="InterPro" id="IPR029787">
    <property type="entry name" value="Nucleotide_cyclase"/>
</dbReference>
<organism evidence="5 6">
    <name type="scientific">Shewanella eurypsychrophilus</name>
    <dbReference type="NCBI Taxonomy" id="2593656"/>
    <lineage>
        <taxon>Bacteria</taxon>
        <taxon>Pseudomonadati</taxon>
        <taxon>Pseudomonadota</taxon>
        <taxon>Gammaproteobacteria</taxon>
        <taxon>Alteromonadales</taxon>
        <taxon>Shewanellaceae</taxon>
        <taxon>Shewanella</taxon>
    </lineage>
</organism>